<reference evidence="3 4" key="1">
    <citation type="journal article" date="2023" name="G3 (Bethesda)">
        <title>A chromosome-level genome assembly of Zasmidium syzygii isolated from banana leaves.</title>
        <authorList>
            <person name="van Westerhoven A.C."/>
            <person name="Mehrabi R."/>
            <person name="Talebi R."/>
            <person name="Steentjes M.B.F."/>
            <person name="Corcolon B."/>
            <person name="Chong P.A."/>
            <person name="Kema G.H.J."/>
            <person name="Seidl M.F."/>
        </authorList>
    </citation>
    <scope>NUCLEOTIDE SEQUENCE [LARGE SCALE GENOMIC DNA]</scope>
    <source>
        <strain evidence="3 4">P124</strain>
    </source>
</reference>
<evidence type="ECO:0000256" key="1">
    <source>
        <dbReference type="SAM" id="MobiDB-lite"/>
    </source>
</evidence>
<accession>A0ABR0EHU4</accession>
<sequence>MSYTPRDRRSTTNPALRPDGSSPIKYRSLDWSKFEVRFLSIKPSPLGPDIVNCQLRHGTLLNPPEYVALSYAWGDPGVTAPTIINDELVQVNLAAALKELASRRISLVWIDALCINQSDLYERSHQVSRMGQIYATATKVVAWLGPASPTSDIAMRYLQFDGYADTRRQKFANYVKANYLLDAFDPMTGQTSEKVGVILQAILRNQTNRQHSQHKMNALLEIEQSADRDSGIDVESVMDMDFEAGQDIFMDIANNNDPLQSMWRALTEFLERPYWSRSWIVQELAKGKEVEIWCGDKHLSFDDLTGALQDPLFHAHTTMIENLNHFRLREKQSRIGVARMLLSEALVRTFPLKATDPIDKVYAILGLTLDGPDAVPTPNYTQDPSEVFRQVFEFIIATEGQTSMLLLAGKRQDIHGIPSWLPWLHSDGTTMYGSTTDSIKQRVLASDLLPSDLPDWVVECVRLGRETFTFSTQVETGGLRVKGVLLTHLSNPVLERSEAQLEVSRKPYRGNQVDEDQVLRTMLDLWKFLVTGLTKPDSDDPEEEDDPRKYITEDRQVLVKRFDTLVAAFLGLYGEEATETVVSLHRWYRKHKTWFFFDHTVEKWVDCYRKGISKASDFTLVDISTQNSHYELHALHVGVERLSDEQIQTTLTRDGAFRLVHRAALQGDGIWRLENCALPVDLRRRKMGESQYSVIGEAVMPIRADFQHRTEDTGWTGETFAPEAWQTITIV</sequence>
<dbReference type="Proteomes" id="UP001305779">
    <property type="component" value="Unassembled WGS sequence"/>
</dbReference>
<dbReference type="PANTHER" id="PTHR24148">
    <property type="entry name" value="ANKYRIN REPEAT DOMAIN-CONTAINING PROTEIN 39 HOMOLOG-RELATED"/>
    <property type="match status" value="1"/>
</dbReference>
<evidence type="ECO:0000259" key="2">
    <source>
        <dbReference type="Pfam" id="PF06985"/>
    </source>
</evidence>
<dbReference type="Pfam" id="PF06985">
    <property type="entry name" value="HET"/>
    <property type="match status" value="1"/>
</dbReference>
<feature type="compositionally biased region" description="Basic and acidic residues" evidence="1">
    <location>
        <begin position="1"/>
        <end position="10"/>
    </location>
</feature>
<evidence type="ECO:0000313" key="3">
    <source>
        <dbReference type="EMBL" id="KAK4501054.1"/>
    </source>
</evidence>
<feature type="region of interest" description="Disordered" evidence="1">
    <location>
        <begin position="1"/>
        <end position="21"/>
    </location>
</feature>
<dbReference type="EMBL" id="JAXOVC010000005">
    <property type="protein sequence ID" value="KAK4501054.1"/>
    <property type="molecule type" value="Genomic_DNA"/>
</dbReference>
<dbReference type="PANTHER" id="PTHR24148:SF73">
    <property type="entry name" value="HET DOMAIN PROTEIN (AFU_ORTHOLOGUE AFUA_8G01020)"/>
    <property type="match status" value="1"/>
</dbReference>
<dbReference type="InterPro" id="IPR052895">
    <property type="entry name" value="HetReg/Transcr_Mod"/>
</dbReference>
<feature type="domain" description="Heterokaryon incompatibility" evidence="2">
    <location>
        <begin position="66"/>
        <end position="283"/>
    </location>
</feature>
<evidence type="ECO:0000313" key="4">
    <source>
        <dbReference type="Proteomes" id="UP001305779"/>
    </source>
</evidence>
<gene>
    <name evidence="3" type="ORF">PRZ48_006860</name>
</gene>
<proteinExistence type="predicted"/>
<name>A0ABR0EHU4_ZASCE</name>
<keyword evidence="4" id="KW-1185">Reference proteome</keyword>
<dbReference type="InterPro" id="IPR010730">
    <property type="entry name" value="HET"/>
</dbReference>
<comment type="caution">
    <text evidence="3">The sequence shown here is derived from an EMBL/GenBank/DDBJ whole genome shotgun (WGS) entry which is preliminary data.</text>
</comment>
<organism evidence="3 4">
    <name type="scientific">Zasmidium cellare</name>
    <name type="common">Wine cellar mold</name>
    <name type="synonym">Racodium cellare</name>
    <dbReference type="NCBI Taxonomy" id="395010"/>
    <lineage>
        <taxon>Eukaryota</taxon>
        <taxon>Fungi</taxon>
        <taxon>Dikarya</taxon>
        <taxon>Ascomycota</taxon>
        <taxon>Pezizomycotina</taxon>
        <taxon>Dothideomycetes</taxon>
        <taxon>Dothideomycetidae</taxon>
        <taxon>Mycosphaerellales</taxon>
        <taxon>Mycosphaerellaceae</taxon>
        <taxon>Zasmidium</taxon>
    </lineage>
</organism>
<protein>
    <recommendedName>
        <fullName evidence="2">Heterokaryon incompatibility domain-containing protein</fullName>
    </recommendedName>
</protein>